<name>D2Z953_9BACT</name>
<dbReference type="PANTHER" id="PTHR35866">
    <property type="entry name" value="PUTATIVE-RELATED"/>
    <property type="match status" value="1"/>
</dbReference>
<comment type="caution">
    <text evidence="1">The sequence shown here is derived from an EMBL/GenBank/DDBJ whole genome shotgun (WGS) entry which is preliminary data.</text>
</comment>
<dbReference type="eggNOG" id="COG0727">
    <property type="taxonomic scope" value="Bacteria"/>
</dbReference>
<dbReference type="EMBL" id="ABTR02000001">
    <property type="protein sequence ID" value="EFC92000.1"/>
    <property type="molecule type" value="Genomic_DNA"/>
</dbReference>
<dbReference type="Pfam" id="PF03692">
    <property type="entry name" value="CxxCxxCC"/>
    <property type="match status" value="1"/>
</dbReference>
<accession>D2Z953</accession>
<dbReference type="RefSeq" id="WP_005661768.1">
    <property type="nucleotide sequence ID" value="NZ_ABTR02000001.1"/>
</dbReference>
<evidence type="ECO:0000313" key="2">
    <source>
        <dbReference type="Proteomes" id="UP000006427"/>
    </source>
</evidence>
<dbReference type="InterPro" id="IPR005358">
    <property type="entry name" value="Puta_zinc/iron-chelating_dom"/>
</dbReference>
<proteinExistence type="predicted"/>
<reference evidence="1 2" key="1">
    <citation type="journal article" date="2010" name="Stand. Genomic Sci.">
        <title>Permanent draft genome sequence of Dethiosulfovibrio peptidovorans type strain (SEBR 4207).</title>
        <authorList>
            <person name="Labutti K."/>
            <person name="Mayilraj S."/>
            <person name="Clum A."/>
            <person name="Lucas S."/>
            <person name="Glavina Del Rio T."/>
            <person name="Nolan M."/>
            <person name="Tice H."/>
            <person name="Cheng J.F."/>
            <person name="Pitluck S."/>
            <person name="Liolios K."/>
            <person name="Ivanova N."/>
            <person name="Mavromatis K."/>
            <person name="Mikhailova N."/>
            <person name="Pati A."/>
            <person name="Goodwin L."/>
            <person name="Chen A."/>
            <person name="Palaniappan K."/>
            <person name="Land M."/>
            <person name="Hauser L."/>
            <person name="Chang Y.J."/>
            <person name="Jeffries C.D."/>
            <person name="Rohde M."/>
            <person name="Spring S."/>
            <person name="Goker M."/>
            <person name="Woyke T."/>
            <person name="Bristow J."/>
            <person name="Eisen J.A."/>
            <person name="Markowitz V."/>
            <person name="Hugenholtz P."/>
            <person name="Kyrpides N.C."/>
            <person name="Klenk H.P."/>
            <person name="Lapidus A."/>
        </authorList>
    </citation>
    <scope>NUCLEOTIDE SEQUENCE [LARGE SCALE GENOMIC DNA]</scope>
    <source>
        <strain evidence="1 2">DSM 11002</strain>
    </source>
</reference>
<dbReference type="AlphaFoldDB" id="D2Z953"/>
<protein>
    <recommendedName>
        <fullName evidence="3">YkgJ family cysteine cluster protein</fullName>
    </recommendedName>
</protein>
<keyword evidence="2" id="KW-1185">Reference proteome</keyword>
<dbReference type="Proteomes" id="UP000006427">
    <property type="component" value="Unassembled WGS sequence"/>
</dbReference>
<dbReference type="STRING" id="469381.Dpep_1976"/>
<organism evidence="1 2">
    <name type="scientific">Dethiosulfovibrio peptidovorans DSM 11002</name>
    <dbReference type="NCBI Taxonomy" id="469381"/>
    <lineage>
        <taxon>Bacteria</taxon>
        <taxon>Thermotogati</taxon>
        <taxon>Synergistota</taxon>
        <taxon>Synergistia</taxon>
        <taxon>Synergistales</taxon>
        <taxon>Dethiosulfovibrionaceae</taxon>
        <taxon>Dethiosulfovibrio</taxon>
    </lineage>
</organism>
<sequence>MKASSPWWFEGLRFSCVGCGRCCRGEPGAIFFSRYEEMRIAYCLGLSLGEFRRGYVTGRWGLPSIDERWNGECLFYDPATARCRIYPTRPLQCRTWPFWPEILDTPESWRKASKMCPGMDQGVMHDGPEIKGILDSYVKYLGEMVN</sequence>
<dbReference type="PANTHER" id="PTHR35866:SF1">
    <property type="entry name" value="YKGJ FAMILY CYSTEINE CLUSTER PROTEIN"/>
    <property type="match status" value="1"/>
</dbReference>
<dbReference type="OrthoDB" id="9810361at2"/>
<evidence type="ECO:0000313" key="1">
    <source>
        <dbReference type="EMBL" id="EFC92000.1"/>
    </source>
</evidence>
<gene>
    <name evidence="1" type="ORF">Dpep_1976</name>
</gene>
<dbReference type="PaxDb" id="469381-Dpep_1976"/>
<evidence type="ECO:0008006" key="3">
    <source>
        <dbReference type="Google" id="ProtNLM"/>
    </source>
</evidence>